<dbReference type="RefSeq" id="WP_092366658.1">
    <property type="nucleotide sequence ID" value="NZ_DAINWJ010000446.1"/>
</dbReference>
<dbReference type="Gene3D" id="3.40.50.300">
    <property type="entry name" value="P-loop containing nucleotide triphosphate hydrolases"/>
    <property type="match status" value="2"/>
</dbReference>
<dbReference type="GeneID" id="93277027"/>
<dbReference type="InterPro" id="IPR003439">
    <property type="entry name" value="ABC_transporter-like_ATP-bd"/>
</dbReference>
<reference evidence="6" key="1">
    <citation type="submission" date="2016-10" db="EMBL/GenBank/DDBJ databases">
        <authorList>
            <person name="Varghese N."/>
            <person name="Submissions S."/>
        </authorList>
    </citation>
    <scope>NUCLEOTIDE SEQUENCE [LARGE SCALE GENOMIC DNA]</scope>
    <source>
        <strain evidence="6">NLAE-zl-G277</strain>
    </source>
</reference>
<dbReference type="InterPro" id="IPR003593">
    <property type="entry name" value="AAA+_ATPase"/>
</dbReference>
<dbReference type="STRING" id="460384.SAMN05216313_12034"/>
<dbReference type="PROSITE" id="PS00211">
    <property type="entry name" value="ABC_TRANSPORTER_1"/>
    <property type="match status" value="2"/>
</dbReference>
<dbReference type="Pfam" id="PF12848">
    <property type="entry name" value="ABC_tran_Xtn"/>
    <property type="match status" value="1"/>
</dbReference>
<dbReference type="GO" id="GO:0005524">
    <property type="term" value="F:ATP binding"/>
    <property type="evidence" value="ECO:0007669"/>
    <property type="project" value="UniProtKB-KW"/>
</dbReference>
<evidence type="ECO:0000259" key="4">
    <source>
        <dbReference type="PROSITE" id="PS50893"/>
    </source>
</evidence>
<dbReference type="PROSITE" id="PS50893">
    <property type="entry name" value="ABC_TRANSPORTER_2"/>
    <property type="match status" value="2"/>
</dbReference>
<dbReference type="FunFam" id="3.40.50.300:FF:000011">
    <property type="entry name" value="Putative ABC transporter ATP-binding component"/>
    <property type="match status" value="1"/>
</dbReference>
<dbReference type="SUPFAM" id="SSF52540">
    <property type="entry name" value="P-loop containing nucleoside triphosphate hydrolases"/>
    <property type="match status" value="2"/>
</dbReference>
<protein>
    <submittedName>
        <fullName evidence="5">ATP-binding cassette, subfamily F, member 3</fullName>
    </submittedName>
</protein>
<feature type="coiled-coil region" evidence="3">
    <location>
        <begin position="551"/>
        <end position="578"/>
    </location>
</feature>
<gene>
    <name evidence="5" type="ORF">SAMN05216313_12034</name>
</gene>
<dbReference type="PANTHER" id="PTHR42855">
    <property type="entry name" value="ABC TRANSPORTER ATP-BINDING SUBUNIT"/>
    <property type="match status" value="1"/>
</dbReference>
<dbReference type="EMBL" id="FOIM01000020">
    <property type="protein sequence ID" value="SET93497.1"/>
    <property type="molecule type" value="Genomic_DNA"/>
</dbReference>
<organism evidence="5 6">
    <name type="scientific">Enterocloster lavalensis</name>
    <dbReference type="NCBI Taxonomy" id="460384"/>
    <lineage>
        <taxon>Bacteria</taxon>
        <taxon>Bacillati</taxon>
        <taxon>Bacillota</taxon>
        <taxon>Clostridia</taxon>
        <taxon>Lachnospirales</taxon>
        <taxon>Lachnospiraceae</taxon>
        <taxon>Enterocloster</taxon>
    </lineage>
</organism>
<dbReference type="InterPro" id="IPR027417">
    <property type="entry name" value="P-loop_NTPase"/>
</dbReference>
<sequence>MLYQISDGTVSAGGEVILSHIDFEVRGAEKIAVVGKNGAGKTTLLRLIVGEIDLDRDDRRQGPGIVRARQATIGMLRQQAFSGDDRTVEEEILSGCPEQDPFSRERFEYQREYEALFTGFGFRKEDRVKRLSRFSGGERTKIALIRLLLDKPDILLLDEPTNHLDLETVRWLEQYMRRYPGAVVMVSHDRFFLDRTADVIYELEDRKLTRYAGNYTVYREEKRKRRRLQAKAYERQQEEFKRLEELVERFKHKPTKAAFARAKRKQMERMERVEKPAEEEGGFFTGDITPLIPGSKWVFEAEHLKLGYDRQLLELSLRIRRGQKIGLLGPNGAGKTTFLKTIAGFIPPVGGDFSLGVNITIGYFDQRAAEIESELSVAEHFHRLFPVMTEKEVRSTLGAYLFGGREASKRVSDLSGGEKARLVLAELLQSRPNFLILDEPTNHMDIRAKETLESAFQAYRGTILFVSHDRYFIRQVADAVLIFDNHSAMYYPFGYEHYIERLEKEESGQDISAMISAEEQALIAGLRAVPKAERHRLREIPTEEAYRDWKLRLTAEQMEAARERFGELEQRRQALENRWMESEVFWSGAQWDGETEYQQALKELEETGNHWRDLCLEWWDTENGVDTR</sequence>
<dbReference type="InterPro" id="IPR017871">
    <property type="entry name" value="ABC_transporter-like_CS"/>
</dbReference>
<keyword evidence="3" id="KW-0175">Coiled coil</keyword>
<dbReference type="PANTHER" id="PTHR42855:SF2">
    <property type="entry name" value="DRUG RESISTANCE ABC TRANSPORTER,ATP-BINDING PROTEIN"/>
    <property type="match status" value="1"/>
</dbReference>
<name>A0A1I0IC69_9FIRM</name>
<evidence type="ECO:0000256" key="3">
    <source>
        <dbReference type="SAM" id="Coils"/>
    </source>
</evidence>
<evidence type="ECO:0000313" key="5">
    <source>
        <dbReference type="EMBL" id="SET93497.1"/>
    </source>
</evidence>
<feature type="domain" description="ABC transporter" evidence="4">
    <location>
        <begin position="283"/>
        <end position="510"/>
    </location>
</feature>
<feature type="coiled-coil region" evidence="3">
    <location>
        <begin position="226"/>
        <end position="253"/>
    </location>
</feature>
<accession>A0A1I0IC69</accession>
<dbReference type="InterPro" id="IPR032781">
    <property type="entry name" value="ABC_tran_Xtn"/>
</dbReference>
<feature type="domain" description="ABC transporter" evidence="4">
    <location>
        <begin position="3"/>
        <end position="230"/>
    </location>
</feature>
<dbReference type="Pfam" id="PF00005">
    <property type="entry name" value="ABC_tran"/>
    <property type="match status" value="2"/>
</dbReference>
<keyword evidence="2 5" id="KW-0067">ATP-binding</keyword>
<dbReference type="GO" id="GO:0016887">
    <property type="term" value="F:ATP hydrolysis activity"/>
    <property type="evidence" value="ECO:0007669"/>
    <property type="project" value="InterPro"/>
</dbReference>
<evidence type="ECO:0000256" key="2">
    <source>
        <dbReference type="ARBA" id="ARBA00022840"/>
    </source>
</evidence>
<keyword evidence="1" id="KW-0547">Nucleotide-binding</keyword>
<dbReference type="InterPro" id="IPR051309">
    <property type="entry name" value="ABCF_ATPase"/>
</dbReference>
<dbReference type="AlphaFoldDB" id="A0A1I0IC69"/>
<evidence type="ECO:0000256" key="1">
    <source>
        <dbReference type="ARBA" id="ARBA00022741"/>
    </source>
</evidence>
<dbReference type="Proteomes" id="UP000198508">
    <property type="component" value="Unassembled WGS sequence"/>
</dbReference>
<dbReference type="SMART" id="SM00382">
    <property type="entry name" value="AAA"/>
    <property type="match status" value="2"/>
</dbReference>
<dbReference type="CDD" id="cd03221">
    <property type="entry name" value="ABCF_EF-3"/>
    <property type="match status" value="2"/>
</dbReference>
<evidence type="ECO:0000313" key="6">
    <source>
        <dbReference type="Proteomes" id="UP000198508"/>
    </source>
</evidence>
<keyword evidence="6" id="KW-1185">Reference proteome</keyword>
<proteinExistence type="predicted"/>